<proteinExistence type="predicted"/>
<reference evidence="1 2" key="1">
    <citation type="journal article" date="2018" name="Evol. Lett.">
        <title>Horizontal gene cluster transfer increased hallucinogenic mushroom diversity.</title>
        <authorList>
            <person name="Reynolds H.T."/>
            <person name="Vijayakumar V."/>
            <person name="Gluck-Thaler E."/>
            <person name="Korotkin H.B."/>
            <person name="Matheny P.B."/>
            <person name="Slot J.C."/>
        </authorList>
    </citation>
    <scope>NUCLEOTIDE SEQUENCE [LARGE SCALE GENOMIC DNA]</scope>
    <source>
        <strain evidence="1 2">2629</strain>
    </source>
</reference>
<protein>
    <recommendedName>
        <fullName evidence="3">F-box domain-containing protein</fullName>
    </recommendedName>
</protein>
<keyword evidence="2" id="KW-1185">Reference proteome</keyword>
<gene>
    <name evidence="1" type="ORF">CVT24_012754</name>
</gene>
<dbReference type="InParanoid" id="A0A409YJR3"/>
<evidence type="ECO:0008006" key="3">
    <source>
        <dbReference type="Google" id="ProtNLM"/>
    </source>
</evidence>
<sequence>MAEHPKIHTDRAFPLEIFDLIIKQFASKCAYPYQEMQSCALVCKDFAFLARPYLYKKVEFGPYGLYNRNRLRLAEAFSSAPHLGSSVREVCYTMDDMDDETSLLGNVAQASSSLHEFLTDVKDVRITHSEVEGHDAVCAGEECTRLCHVLLKGLASSSPFSNVTDLAVQFIGMNIKVILSMPSLQNLTSEYCHWWIQSPWDDPGYDDEELKDLTYPRHLLLQHLILEQDRGFPLNSLFHFPELESIEFNIDYERPTRSFSRWLRKNPDIQCFQNPVVSFESLTTIEITNAKALLVLCRNARKKNAHAFTALRTFKFRSEQTAEDDSPEALYSVITHMPVLRTFELTINYTNEWLGDDLEVQPGLCLNGCTATLETFRIRFYRPHEMGDISFDAFRLRNLVDGLVSVSGSNQIKDLEIELADTSEKTLDDWKMLTLPIWRQLDELIAGSSTFPSLKKLTLFSQKLVKFSFYESEETFGMTEEEKNWQVDFWPEAFPSLHTAGYRVEHTAKYSRNEYSFIRLPKETAVGTVLEHE</sequence>
<accession>A0A409YJR3</accession>
<dbReference type="Proteomes" id="UP000284842">
    <property type="component" value="Unassembled WGS sequence"/>
</dbReference>
<comment type="caution">
    <text evidence="1">The sequence shown here is derived from an EMBL/GenBank/DDBJ whole genome shotgun (WGS) entry which is preliminary data.</text>
</comment>
<dbReference type="OrthoDB" id="3048163at2759"/>
<organism evidence="1 2">
    <name type="scientific">Panaeolus cyanescens</name>
    <dbReference type="NCBI Taxonomy" id="181874"/>
    <lineage>
        <taxon>Eukaryota</taxon>
        <taxon>Fungi</taxon>
        <taxon>Dikarya</taxon>
        <taxon>Basidiomycota</taxon>
        <taxon>Agaricomycotina</taxon>
        <taxon>Agaricomycetes</taxon>
        <taxon>Agaricomycetidae</taxon>
        <taxon>Agaricales</taxon>
        <taxon>Agaricineae</taxon>
        <taxon>Galeropsidaceae</taxon>
        <taxon>Panaeolus</taxon>
    </lineage>
</organism>
<dbReference type="EMBL" id="NHTK01001090">
    <property type="protein sequence ID" value="PPR03235.1"/>
    <property type="molecule type" value="Genomic_DNA"/>
</dbReference>
<name>A0A409YJR3_9AGAR</name>
<evidence type="ECO:0000313" key="2">
    <source>
        <dbReference type="Proteomes" id="UP000284842"/>
    </source>
</evidence>
<dbReference type="AlphaFoldDB" id="A0A409YJR3"/>
<evidence type="ECO:0000313" key="1">
    <source>
        <dbReference type="EMBL" id="PPR03235.1"/>
    </source>
</evidence>